<dbReference type="AlphaFoldDB" id="A0A0D0IVU0"/>
<reference evidence="4 5" key="1">
    <citation type="submission" date="2015-01" db="EMBL/GenBank/DDBJ databases">
        <title>Comparative genomics of non-oral Prevotella species.</title>
        <authorList>
            <person name="Accetto T."/>
            <person name="Nograsek B."/>
            <person name="Avgustin G."/>
        </authorList>
    </citation>
    <scope>NUCLEOTIDE SEQUENCE [LARGE SCALE GENOMIC DNA]</scope>
    <source>
        <strain evidence="4 5">P5-119</strain>
    </source>
</reference>
<dbReference type="InterPro" id="IPR039448">
    <property type="entry name" value="Beta_helix"/>
</dbReference>
<name>A0A0D0IVU0_9BACT</name>
<dbReference type="RefSeq" id="WP_042518116.1">
    <property type="nucleotide sequence ID" value="NZ_JXQK01000040.1"/>
</dbReference>
<organism evidence="4 5">
    <name type="scientific">Prevotella pectinovora</name>
    <dbReference type="NCBI Taxonomy" id="1602169"/>
    <lineage>
        <taxon>Bacteria</taxon>
        <taxon>Pseudomonadati</taxon>
        <taxon>Bacteroidota</taxon>
        <taxon>Bacteroidia</taxon>
        <taxon>Bacteroidales</taxon>
        <taxon>Prevotellaceae</taxon>
        <taxon>Prevotella</taxon>
    </lineage>
</organism>
<evidence type="ECO:0000313" key="5">
    <source>
        <dbReference type="Proteomes" id="UP000032046"/>
    </source>
</evidence>
<dbReference type="InterPro" id="IPR048482">
    <property type="entry name" value="GH141_ins"/>
</dbReference>
<keyword evidence="5" id="KW-1185">Reference proteome</keyword>
<dbReference type="SUPFAM" id="SSF51126">
    <property type="entry name" value="Pectin lyase-like"/>
    <property type="match status" value="1"/>
</dbReference>
<feature type="domain" description="Right handed beta helix" evidence="2">
    <location>
        <begin position="372"/>
        <end position="495"/>
    </location>
</feature>
<dbReference type="Pfam" id="PF21231">
    <property type="entry name" value="GH141_M"/>
    <property type="match status" value="1"/>
</dbReference>
<dbReference type="PANTHER" id="PTHR36453:SF1">
    <property type="entry name" value="RIGHT HANDED BETA HELIX DOMAIN-CONTAINING PROTEIN"/>
    <property type="match status" value="1"/>
</dbReference>
<dbReference type="InterPro" id="IPR012334">
    <property type="entry name" value="Pectin_lyas_fold"/>
</dbReference>
<feature type="domain" description="GH141-like insertion" evidence="3">
    <location>
        <begin position="133"/>
        <end position="284"/>
    </location>
</feature>
<sequence length="614" mass="67768">MIKTIFSSLLLFLMGTPVMAGDIYVAPTGSDTAPGTVSAPLLTPAAAIRMAREWRRLNRQETAGGIRIHLSGGDYRLQKPLFLRPEDSGTPDSPTVICGDDGGKPTVISGGMPLDGWHKGCSDTRIPENVRSRVWVADAPRSGNRIVYCRQLWVNGNKAVRAQQGRYGEMIRMKDFDAASRTITIPTPKEDLSGAGELEMLVHQRWAIAILRVKEMRALGNGYTQVSFHEPESQLEFEHPWPQPVIDGEKGCSSFCLVNAPQLLDAPGEWYQDYPSGRIYYLPREGEDMTTVEAIVPVMETLASVDGTRERTVHDIQFQNITFAHSAWTRPLYEGLVTLQGGFRMTDAYKLQKPGLPEKASLENQAWIARPEAAVSIRHASGIDFKDCRFVHLGATALDYQLAASRSTVSGCTFSDIGGTGILVGHFPDGGFETHVPFKPLVSSDLCDAITITDNEVSDAANEDWSCVGIAAGYVSNIEISHNEVHHLNYSGICVGWGWTPRESGMRNNRIVANYVHDFARQLYDVGGIYTLSSQPGSEIKNNRIEDLHKAPYATNDRAFYIYFDEATDGYTVTGNWCPKELFGYNQPGKNMLIKGNGPKVDKATKEAAGRLRR</sequence>
<dbReference type="EMBL" id="JXQK01000040">
    <property type="protein sequence ID" value="KIP63631.1"/>
    <property type="molecule type" value="Genomic_DNA"/>
</dbReference>
<dbReference type="Proteomes" id="UP000032046">
    <property type="component" value="Unassembled WGS sequence"/>
</dbReference>
<dbReference type="InterPro" id="IPR006626">
    <property type="entry name" value="PbH1"/>
</dbReference>
<gene>
    <name evidence="4" type="ORF">ST44_03480</name>
</gene>
<dbReference type="STRING" id="1602171.ST44_03480"/>
<dbReference type="Gene3D" id="2.160.20.10">
    <property type="entry name" value="Single-stranded right-handed beta-helix, Pectin lyase-like"/>
    <property type="match status" value="2"/>
</dbReference>
<dbReference type="InterPro" id="IPR011050">
    <property type="entry name" value="Pectin_lyase_fold/virulence"/>
</dbReference>
<evidence type="ECO:0000256" key="1">
    <source>
        <dbReference type="SAM" id="SignalP"/>
    </source>
</evidence>
<proteinExistence type="predicted"/>
<dbReference type="PANTHER" id="PTHR36453">
    <property type="entry name" value="SECRETED PROTEIN-RELATED"/>
    <property type="match status" value="1"/>
</dbReference>
<accession>A0A0D0IVU0</accession>
<feature type="chain" id="PRO_5002230093" evidence="1">
    <location>
        <begin position="21"/>
        <end position="614"/>
    </location>
</feature>
<protein>
    <submittedName>
        <fullName evidence="4">Contig40, whole genome shotgun sequence</fullName>
    </submittedName>
</protein>
<evidence type="ECO:0000313" key="4">
    <source>
        <dbReference type="EMBL" id="KIP63631.1"/>
    </source>
</evidence>
<keyword evidence="1" id="KW-0732">Signal</keyword>
<feature type="signal peptide" evidence="1">
    <location>
        <begin position="1"/>
        <end position="20"/>
    </location>
</feature>
<dbReference type="SMART" id="SM00710">
    <property type="entry name" value="PbH1"/>
    <property type="match status" value="6"/>
</dbReference>
<comment type="caution">
    <text evidence="4">The sequence shown here is derived from an EMBL/GenBank/DDBJ whole genome shotgun (WGS) entry which is preliminary data.</text>
</comment>
<dbReference type="Pfam" id="PF13229">
    <property type="entry name" value="Beta_helix"/>
    <property type="match status" value="1"/>
</dbReference>
<evidence type="ECO:0000259" key="2">
    <source>
        <dbReference type="Pfam" id="PF13229"/>
    </source>
</evidence>
<evidence type="ECO:0000259" key="3">
    <source>
        <dbReference type="Pfam" id="PF21231"/>
    </source>
</evidence>